<reference evidence="10 11" key="1">
    <citation type="journal article" date="2015" name="Genome Announc.">
        <title>Expanding the biotechnology potential of lactobacilli through comparative genomics of 213 strains and associated genera.</title>
        <authorList>
            <person name="Sun Z."/>
            <person name="Harris H.M."/>
            <person name="McCann A."/>
            <person name="Guo C."/>
            <person name="Argimon S."/>
            <person name="Zhang W."/>
            <person name="Yang X."/>
            <person name="Jeffery I.B."/>
            <person name="Cooney J.C."/>
            <person name="Kagawa T.F."/>
            <person name="Liu W."/>
            <person name="Song Y."/>
            <person name="Salvetti E."/>
            <person name="Wrobel A."/>
            <person name="Rasinkangas P."/>
            <person name="Parkhill J."/>
            <person name="Rea M.C."/>
            <person name="O'Sullivan O."/>
            <person name="Ritari J."/>
            <person name="Douillard F.P."/>
            <person name="Paul Ross R."/>
            <person name="Yang R."/>
            <person name="Briner A.E."/>
            <person name="Felis G.E."/>
            <person name="de Vos W.M."/>
            <person name="Barrangou R."/>
            <person name="Klaenhammer T.R."/>
            <person name="Caufield P.W."/>
            <person name="Cui Y."/>
            <person name="Zhang H."/>
            <person name="O'Toole P.W."/>
        </authorList>
    </citation>
    <scope>NUCLEOTIDE SEQUENCE [LARGE SCALE GENOMIC DNA]</scope>
    <source>
        <strain evidence="10 11">DSM 18001</strain>
    </source>
</reference>
<dbReference type="PANTHER" id="PTHR23502:SF132">
    <property type="entry name" value="POLYAMINE TRANSPORTER 2-RELATED"/>
    <property type="match status" value="1"/>
</dbReference>
<dbReference type="CDD" id="cd17320">
    <property type="entry name" value="MFS_MdfA_MDR_like"/>
    <property type="match status" value="1"/>
</dbReference>
<dbReference type="PROSITE" id="PS00216">
    <property type="entry name" value="SUGAR_TRANSPORT_1"/>
    <property type="match status" value="1"/>
</dbReference>
<comment type="caution">
    <text evidence="8">Lacks conserved residue(s) required for the propagation of feature annotation.</text>
</comment>
<dbReference type="GO" id="GO:0042910">
    <property type="term" value="F:xenobiotic transmembrane transporter activity"/>
    <property type="evidence" value="ECO:0007669"/>
    <property type="project" value="InterPro"/>
</dbReference>
<evidence type="ECO:0000256" key="6">
    <source>
        <dbReference type="ARBA" id="ARBA00022989"/>
    </source>
</evidence>
<feature type="domain" description="Major facilitator superfamily (MFS) profile" evidence="9">
    <location>
        <begin position="13"/>
        <end position="398"/>
    </location>
</feature>
<feature type="transmembrane region" description="Helical" evidence="8">
    <location>
        <begin position="283"/>
        <end position="303"/>
    </location>
</feature>
<keyword evidence="5 8" id="KW-0812">Transmembrane</keyword>
<dbReference type="InterPro" id="IPR005829">
    <property type="entry name" value="Sugar_transporter_CS"/>
</dbReference>
<organism evidence="10 11">
    <name type="scientific">Pediococcus stilesii</name>
    <dbReference type="NCBI Taxonomy" id="331679"/>
    <lineage>
        <taxon>Bacteria</taxon>
        <taxon>Bacillati</taxon>
        <taxon>Bacillota</taxon>
        <taxon>Bacilli</taxon>
        <taxon>Lactobacillales</taxon>
        <taxon>Lactobacillaceae</taxon>
        <taxon>Pediococcus</taxon>
    </lineage>
</organism>
<protein>
    <recommendedName>
        <fullName evidence="8">Bcr/CflA family efflux transporter</fullName>
    </recommendedName>
</protein>
<feature type="transmembrane region" description="Helical" evidence="8">
    <location>
        <begin position="254"/>
        <end position="271"/>
    </location>
</feature>
<dbReference type="InterPro" id="IPR004812">
    <property type="entry name" value="Efflux_drug-R_Bcr/CmlA"/>
</dbReference>
<dbReference type="RefSeq" id="WP_057801381.1">
    <property type="nucleotide sequence ID" value="NZ_JQBX01000002.1"/>
</dbReference>
<dbReference type="SUPFAM" id="SSF103473">
    <property type="entry name" value="MFS general substrate transporter"/>
    <property type="match status" value="1"/>
</dbReference>
<dbReference type="NCBIfam" id="TIGR00710">
    <property type="entry name" value="efflux_Bcr_CflA"/>
    <property type="match status" value="1"/>
</dbReference>
<evidence type="ECO:0000256" key="5">
    <source>
        <dbReference type="ARBA" id="ARBA00022692"/>
    </source>
</evidence>
<feature type="transmembrane region" description="Helical" evidence="8">
    <location>
        <begin position="309"/>
        <end position="329"/>
    </location>
</feature>
<gene>
    <name evidence="10" type="ORF">IV81_GL000705</name>
</gene>
<feature type="transmembrane region" description="Helical" evidence="8">
    <location>
        <begin position="341"/>
        <end position="360"/>
    </location>
</feature>
<feature type="transmembrane region" description="Helical" evidence="8">
    <location>
        <begin position="12"/>
        <end position="28"/>
    </location>
</feature>
<evidence type="ECO:0000256" key="3">
    <source>
        <dbReference type="ARBA" id="ARBA00022448"/>
    </source>
</evidence>
<feature type="transmembrane region" description="Helical" evidence="8">
    <location>
        <begin position="168"/>
        <end position="187"/>
    </location>
</feature>
<evidence type="ECO:0000256" key="4">
    <source>
        <dbReference type="ARBA" id="ARBA00022475"/>
    </source>
</evidence>
<dbReference type="GO" id="GO:0005886">
    <property type="term" value="C:plasma membrane"/>
    <property type="evidence" value="ECO:0007669"/>
    <property type="project" value="UniProtKB-SubCell"/>
</dbReference>
<feature type="transmembrane region" description="Helical" evidence="8">
    <location>
        <begin position="372"/>
        <end position="390"/>
    </location>
</feature>
<evidence type="ECO:0000256" key="7">
    <source>
        <dbReference type="ARBA" id="ARBA00023136"/>
    </source>
</evidence>
<proteinExistence type="inferred from homology"/>
<keyword evidence="3 8" id="KW-0813">Transport</keyword>
<dbReference type="Proteomes" id="UP000051859">
    <property type="component" value="Unassembled WGS sequence"/>
</dbReference>
<feature type="transmembrane region" description="Helical" evidence="8">
    <location>
        <begin position="217"/>
        <end position="242"/>
    </location>
</feature>
<keyword evidence="11" id="KW-1185">Reference proteome</keyword>
<feature type="transmembrane region" description="Helical" evidence="8">
    <location>
        <begin position="78"/>
        <end position="96"/>
    </location>
</feature>
<name>A0A0R2L888_9LACO</name>
<evidence type="ECO:0000313" key="11">
    <source>
        <dbReference type="Proteomes" id="UP000051859"/>
    </source>
</evidence>
<evidence type="ECO:0000259" key="9">
    <source>
        <dbReference type="PROSITE" id="PS50850"/>
    </source>
</evidence>
<dbReference type="EMBL" id="JQBX01000002">
    <property type="protein sequence ID" value="KRN94919.1"/>
    <property type="molecule type" value="Genomic_DNA"/>
</dbReference>
<dbReference type="PANTHER" id="PTHR23502">
    <property type="entry name" value="MAJOR FACILITATOR SUPERFAMILY"/>
    <property type="match status" value="1"/>
</dbReference>
<keyword evidence="7 8" id="KW-0472">Membrane</keyword>
<dbReference type="InterPro" id="IPR036259">
    <property type="entry name" value="MFS_trans_sf"/>
</dbReference>
<dbReference type="STRING" id="331679.IV81_GL000705"/>
<dbReference type="AlphaFoldDB" id="A0A0R2L888"/>
<keyword evidence="4 8" id="KW-1003">Cell membrane</keyword>
<evidence type="ECO:0000256" key="2">
    <source>
        <dbReference type="ARBA" id="ARBA00006236"/>
    </source>
</evidence>
<dbReference type="PROSITE" id="PS50850">
    <property type="entry name" value="MFS"/>
    <property type="match status" value="1"/>
</dbReference>
<comment type="caution">
    <text evidence="10">The sequence shown here is derived from an EMBL/GenBank/DDBJ whole genome shotgun (WGS) entry which is preliminary data.</text>
</comment>
<evidence type="ECO:0000313" key="10">
    <source>
        <dbReference type="EMBL" id="KRN94919.1"/>
    </source>
</evidence>
<evidence type="ECO:0000256" key="1">
    <source>
        <dbReference type="ARBA" id="ARBA00004651"/>
    </source>
</evidence>
<feature type="transmembrane region" description="Helical" evidence="8">
    <location>
        <begin position="48"/>
        <end position="66"/>
    </location>
</feature>
<dbReference type="PATRIC" id="fig|331679.3.peg.712"/>
<dbReference type="InterPro" id="IPR011701">
    <property type="entry name" value="MFS"/>
</dbReference>
<comment type="similarity">
    <text evidence="2 8">Belongs to the major facilitator superfamily. Bcr/CmlA family.</text>
</comment>
<dbReference type="Pfam" id="PF07690">
    <property type="entry name" value="MFS_1"/>
    <property type="match status" value="1"/>
</dbReference>
<sequence>MNEKVSATRKWWLIIFMGVISATGPLSLDMYLPGLPEMQKYFHSSASTLQLSITFCLIGLAVGQLIVGPISDRIGRRIPLIVGFTLYAITSLMLIFTNNIYLFILIRLIQGLAGSTGQVLSRAVARDMFSGHELTKFYAMLMAVNGAFPIISPIIGGMLLPIVQWQGIFGLLFIIGILVVLGVIFTLPETFVSDEQDQVTLIQTFKALGGMFSKRRFILIALTQGLVFGSLFSYISASSFVFQTYFHMTVGQFSLLYAINGLGIILGNNLPGYLPDRINDRDVMTGGLVGGLFAGVLLVGSLFVQPMAILVIIPLFITVFCVGIVNTVATSMAMSIEGRQNAGAASAVLGLLMNIIGALASPLAGVMGTQSYAPLAWLIFGFELLGLILFQMTASKSKFGRNVDK</sequence>
<feature type="transmembrane region" description="Helical" evidence="8">
    <location>
        <begin position="137"/>
        <end position="162"/>
    </location>
</feature>
<comment type="subcellular location">
    <subcellularLocation>
        <location evidence="1 8">Cell membrane</location>
        <topology evidence="1 8">Multi-pass membrane protein</topology>
    </subcellularLocation>
</comment>
<dbReference type="InterPro" id="IPR020846">
    <property type="entry name" value="MFS_dom"/>
</dbReference>
<dbReference type="Gene3D" id="1.20.1720.10">
    <property type="entry name" value="Multidrug resistance protein D"/>
    <property type="match status" value="1"/>
</dbReference>
<evidence type="ECO:0000256" key="8">
    <source>
        <dbReference type="RuleBase" id="RU365088"/>
    </source>
</evidence>
<dbReference type="GO" id="GO:1990961">
    <property type="term" value="P:xenobiotic detoxification by transmembrane export across the plasma membrane"/>
    <property type="evidence" value="ECO:0007669"/>
    <property type="project" value="InterPro"/>
</dbReference>
<keyword evidence="6 8" id="KW-1133">Transmembrane helix</keyword>
<accession>A0A0R2L888</accession>